<evidence type="ECO:0000256" key="2">
    <source>
        <dbReference type="SAM" id="MobiDB-lite"/>
    </source>
</evidence>
<evidence type="ECO:0000259" key="3">
    <source>
        <dbReference type="PROSITE" id="PS50033"/>
    </source>
</evidence>
<dbReference type="Pfam" id="PF00789">
    <property type="entry name" value="UBX"/>
    <property type="match status" value="1"/>
</dbReference>
<dbReference type="SMART" id="SM00166">
    <property type="entry name" value="UBX"/>
    <property type="match status" value="1"/>
</dbReference>
<dbReference type="OrthoDB" id="25887at2759"/>
<feature type="compositionally biased region" description="Low complexity" evidence="2">
    <location>
        <begin position="68"/>
        <end position="83"/>
    </location>
</feature>
<dbReference type="GO" id="GO:0007030">
    <property type="term" value="P:Golgi organization"/>
    <property type="evidence" value="ECO:0007669"/>
    <property type="project" value="TreeGrafter"/>
</dbReference>
<dbReference type="InterPro" id="IPR009060">
    <property type="entry name" value="UBA-like_sf"/>
</dbReference>
<protein>
    <submittedName>
        <fullName evidence="5">UBX domain-containing protein/SEP domain-containing protein</fullName>
    </submittedName>
</protein>
<sequence>MEDETQHDTNSNANTALINTFCEITSSSTAEALFFLESHQWDLDLAVSTFLDNAAASHPITAPSPALSPDYSPSHSPSRSRSPSPAPSRPPYELRSRRRADKKKKKKASGSSSRTTRGTDGGIRTLADLNRTPPDDATDSHSDDDDDEDDYEPREVYTGGEKSGMMVQDPRKSNDVDAIFDQAKHSAVERPSDFLRPSSSSRSFTGTARLLSGETVPSAPQQPEAVNHTIIFWRNGFTIDDGPLRRMDDPANASFLESIKKSECPKELEPADRKTPVDVSLVRRDENYRELEGHKIQFQGVGRTLGSGSSAAPVVSTAIVTAASPHATAPLPSLGLVVDTSSPTTSIQLRLADGTRMVSRFNFHHTIRDLRAFIDASRPGGQRNYQLQIMGFPPKQLTDLDQTIEQAGIASSVVIQKF</sequence>
<dbReference type="PROSITE" id="PS50033">
    <property type="entry name" value="UBX"/>
    <property type="match status" value="1"/>
</dbReference>
<dbReference type="AlphaFoldDB" id="A0A1Q3BW07"/>
<dbReference type="InterPro" id="IPR029071">
    <property type="entry name" value="Ubiquitin-like_domsf"/>
</dbReference>
<dbReference type="FunFam" id="3.30.420.210:FF:000005">
    <property type="entry name" value="Plant UBX domain-containing protein 4"/>
    <property type="match status" value="1"/>
</dbReference>
<dbReference type="FunCoup" id="A0A1Q3BW07">
    <property type="interactions" value="2980"/>
</dbReference>
<gene>
    <name evidence="5" type="ORF">CFOL_v3_15654</name>
</gene>
<dbReference type="Gene3D" id="3.30.420.210">
    <property type="entry name" value="SEP domain"/>
    <property type="match status" value="1"/>
</dbReference>
<dbReference type="InterPro" id="IPR001012">
    <property type="entry name" value="UBX_dom"/>
</dbReference>
<name>A0A1Q3BW07_CEPFO</name>
<dbReference type="GO" id="GO:0005634">
    <property type="term" value="C:nucleus"/>
    <property type="evidence" value="ECO:0007669"/>
    <property type="project" value="TreeGrafter"/>
</dbReference>
<dbReference type="GO" id="GO:0043130">
    <property type="term" value="F:ubiquitin binding"/>
    <property type="evidence" value="ECO:0007669"/>
    <property type="project" value="TreeGrafter"/>
</dbReference>
<dbReference type="GO" id="GO:0043161">
    <property type="term" value="P:proteasome-mediated ubiquitin-dependent protein catabolic process"/>
    <property type="evidence" value="ECO:0007669"/>
    <property type="project" value="TreeGrafter"/>
</dbReference>
<organism evidence="5 6">
    <name type="scientific">Cephalotus follicularis</name>
    <name type="common">Albany pitcher plant</name>
    <dbReference type="NCBI Taxonomy" id="3775"/>
    <lineage>
        <taxon>Eukaryota</taxon>
        <taxon>Viridiplantae</taxon>
        <taxon>Streptophyta</taxon>
        <taxon>Embryophyta</taxon>
        <taxon>Tracheophyta</taxon>
        <taxon>Spermatophyta</taxon>
        <taxon>Magnoliopsida</taxon>
        <taxon>eudicotyledons</taxon>
        <taxon>Gunneridae</taxon>
        <taxon>Pentapetalae</taxon>
        <taxon>rosids</taxon>
        <taxon>fabids</taxon>
        <taxon>Oxalidales</taxon>
        <taxon>Cephalotaceae</taxon>
        <taxon>Cephalotus</taxon>
    </lineage>
</organism>
<dbReference type="InterPro" id="IPR012989">
    <property type="entry name" value="SEP_domain"/>
</dbReference>
<feature type="region of interest" description="Disordered" evidence="2">
    <location>
        <begin position="60"/>
        <end position="169"/>
    </location>
</feature>
<dbReference type="InterPro" id="IPR036241">
    <property type="entry name" value="NSFL1C_SEP_dom_sf"/>
</dbReference>
<evidence type="ECO:0000259" key="4">
    <source>
        <dbReference type="PROSITE" id="PS51399"/>
    </source>
</evidence>
<keyword evidence="1" id="KW-0833">Ubl conjugation pathway</keyword>
<comment type="caution">
    <text evidence="5">The sequence shown here is derived from an EMBL/GenBank/DDBJ whole genome shotgun (WGS) entry which is preliminary data.</text>
</comment>
<feature type="compositionally biased region" description="Acidic residues" evidence="2">
    <location>
        <begin position="142"/>
        <end position="152"/>
    </location>
</feature>
<dbReference type="SUPFAM" id="SSF54236">
    <property type="entry name" value="Ubiquitin-like"/>
    <property type="match status" value="1"/>
</dbReference>
<dbReference type="Pfam" id="PF14555">
    <property type="entry name" value="UBA_4"/>
    <property type="match status" value="1"/>
</dbReference>
<dbReference type="InParanoid" id="A0A1Q3BW07"/>
<dbReference type="PROSITE" id="PS51399">
    <property type="entry name" value="SEP"/>
    <property type="match status" value="1"/>
</dbReference>
<dbReference type="GO" id="GO:0051117">
    <property type="term" value="F:ATPase binding"/>
    <property type="evidence" value="ECO:0007669"/>
    <property type="project" value="UniProtKB-ARBA"/>
</dbReference>
<feature type="domain" description="SEP" evidence="4">
    <location>
        <begin position="225"/>
        <end position="289"/>
    </location>
</feature>
<dbReference type="PANTHER" id="PTHR23333:SF45">
    <property type="entry name" value="PLANT UBX DOMAIN-CONTAINING PROTEIN 4-LIKE"/>
    <property type="match status" value="1"/>
</dbReference>
<dbReference type="Pfam" id="PF08059">
    <property type="entry name" value="SEP"/>
    <property type="match status" value="1"/>
</dbReference>
<keyword evidence="6" id="KW-1185">Reference proteome</keyword>
<feature type="compositionally biased region" description="Basic residues" evidence="2">
    <location>
        <begin position="96"/>
        <end position="108"/>
    </location>
</feature>
<dbReference type="GO" id="GO:0031468">
    <property type="term" value="P:nuclear membrane reassembly"/>
    <property type="evidence" value="ECO:0007669"/>
    <property type="project" value="TreeGrafter"/>
</dbReference>
<dbReference type="GO" id="GO:0005829">
    <property type="term" value="C:cytosol"/>
    <property type="evidence" value="ECO:0007669"/>
    <property type="project" value="TreeGrafter"/>
</dbReference>
<evidence type="ECO:0000313" key="5">
    <source>
        <dbReference type="EMBL" id="GAV72165.1"/>
    </source>
</evidence>
<dbReference type="PANTHER" id="PTHR23333">
    <property type="entry name" value="UBX DOMAIN CONTAINING PROTEIN"/>
    <property type="match status" value="1"/>
</dbReference>
<dbReference type="Proteomes" id="UP000187406">
    <property type="component" value="Unassembled WGS sequence"/>
</dbReference>
<accession>A0A1Q3BW07</accession>
<dbReference type="Gene3D" id="1.10.8.10">
    <property type="entry name" value="DNA helicase RuvA subunit, C-terminal domain"/>
    <property type="match status" value="1"/>
</dbReference>
<dbReference type="EMBL" id="BDDD01000974">
    <property type="protein sequence ID" value="GAV72165.1"/>
    <property type="molecule type" value="Genomic_DNA"/>
</dbReference>
<proteinExistence type="predicted"/>
<dbReference type="FunFam" id="1.10.8.10:FF:000020">
    <property type="entry name" value="NSFL1 (p97) cofactor (p47)"/>
    <property type="match status" value="1"/>
</dbReference>
<reference evidence="6" key="1">
    <citation type="submission" date="2016-04" db="EMBL/GenBank/DDBJ databases">
        <title>Cephalotus genome sequencing.</title>
        <authorList>
            <person name="Fukushima K."/>
            <person name="Hasebe M."/>
            <person name="Fang X."/>
        </authorList>
    </citation>
    <scope>NUCLEOTIDE SEQUENCE [LARGE SCALE GENOMIC DNA]</scope>
    <source>
        <strain evidence="6">cv. St1</strain>
    </source>
</reference>
<evidence type="ECO:0000256" key="1">
    <source>
        <dbReference type="ARBA" id="ARBA00022786"/>
    </source>
</evidence>
<feature type="domain" description="UBX" evidence="3">
    <location>
        <begin position="340"/>
        <end position="417"/>
    </location>
</feature>
<dbReference type="SMART" id="SM00553">
    <property type="entry name" value="SEP"/>
    <property type="match status" value="1"/>
</dbReference>
<dbReference type="FunFam" id="3.10.20.90:FF:000179">
    <property type="entry name" value="Plant UBX domain-containing protein 4"/>
    <property type="match status" value="1"/>
</dbReference>
<evidence type="ECO:0000313" key="6">
    <source>
        <dbReference type="Proteomes" id="UP000187406"/>
    </source>
</evidence>
<dbReference type="CDD" id="cd01770">
    <property type="entry name" value="UBX_UBXN2"/>
    <property type="match status" value="1"/>
</dbReference>
<dbReference type="GO" id="GO:0061025">
    <property type="term" value="P:membrane fusion"/>
    <property type="evidence" value="ECO:0007669"/>
    <property type="project" value="TreeGrafter"/>
</dbReference>
<dbReference type="SUPFAM" id="SSF102848">
    <property type="entry name" value="NSFL1 (p97 ATPase) cofactor p47, SEP domain"/>
    <property type="match status" value="1"/>
</dbReference>
<dbReference type="Gene3D" id="3.10.20.90">
    <property type="entry name" value="Phosphatidylinositol 3-kinase Catalytic Subunit, Chain A, domain 1"/>
    <property type="match status" value="1"/>
</dbReference>
<dbReference type="SUPFAM" id="SSF46934">
    <property type="entry name" value="UBA-like"/>
    <property type="match status" value="1"/>
</dbReference>
<feature type="compositionally biased region" description="Low complexity" evidence="2">
    <location>
        <begin position="109"/>
        <end position="118"/>
    </location>
</feature>
<dbReference type="STRING" id="3775.A0A1Q3BW07"/>
<dbReference type="GO" id="GO:0000045">
    <property type="term" value="P:autophagosome assembly"/>
    <property type="evidence" value="ECO:0007669"/>
    <property type="project" value="TreeGrafter"/>
</dbReference>